<sequence>MRLNGVAAGQRVSSVGWVSIGLISAAFSIGRLLWANPSAITTVLWAEDGAFPLCVRKVGFFSCLVDPFAGYSLFVPRVLAGITGYLPMDTWAVSTNVIAALLAGVVGALAFITVRRYGVGLVASIVIALLPAIAPIMGFESLNVIASCYMLLLFLATLALALPSSPVRVWWIAVLLLITALTIPSAALLLLVILVQAIRRKFEPRAAVVMAVALILGLVVQLWFAVTAVKPRAVTVGWESFQAWVDAVPSAILTYWPGLNLAETQVFTNYASRPSAWTGYLVVALIVVAGGYLCVRTTDRKFAAGLLLLAGVGYGAFPSLIGFANNRYFVVPCLLWAAALFLLLDPVLRRTSPAVIAIGLIAVLVIWWPALAVSAWRSTPAPVWSDQLALMRARCLGDPGVTERIFFTPYWPPDWGGALSEPTTTEVSCLQARKW</sequence>
<feature type="transmembrane region" description="Helical" evidence="1">
    <location>
        <begin position="58"/>
        <end position="79"/>
    </location>
</feature>
<feature type="transmembrane region" description="Helical" evidence="1">
    <location>
        <begin position="355"/>
        <end position="376"/>
    </location>
</feature>
<organism evidence="2">
    <name type="scientific">freshwater metagenome</name>
    <dbReference type="NCBI Taxonomy" id="449393"/>
    <lineage>
        <taxon>unclassified sequences</taxon>
        <taxon>metagenomes</taxon>
        <taxon>ecological metagenomes</taxon>
    </lineage>
</organism>
<feature type="transmembrane region" description="Helical" evidence="1">
    <location>
        <begin position="169"/>
        <end position="194"/>
    </location>
</feature>
<feature type="transmembrane region" description="Helical" evidence="1">
    <location>
        <begin position="12"/>
        <end position="34"/>
    </location>
</feature>
<feature type="transmembrane region" description="Helical" evidence="1">
    <location>
        <begin position="329"/>
        <end position="348"/>
    </location>
</feature>
<evidence type="ECO:0000256" key="1">
    <source>
        <dbReference type="SAM" id="Phobius"/>
    </source>
</evidence>
<gene>
    <name evidence="2" type="ORF">UFOPK3204_01529</name>
</gene>
<feature type="transmembrane region" description="Helical" evidence="1">
    <location>
        <begin position="277"/>
        <end position="295"/>
    </location>
</feature>
<feature type="transmembrane region" description="Helical" evidence="1">
    <location>
        <begin position="302"/>
        <end position="323"/>
    </location>
</feature>
<reference evidence="2" key="1">
    <citation type="submission" date="2020-05" db="EMBL/GenBank/DDBJ databases">
        <authorList>
            <person name="Chiriac C."/>
            <person name="Salcher M."/>
            <person name="Ghai R."/>
            <person name="Kavagutti S V."/>
        </authorList>
    </citation>
    <scope>NUCLEOTIDE SEQUENCE</scope>
</reference>
<feature type="transmembrane region" description="Helical" evidence="1">
    <location>
        <begin position="206"/>
        <end position="226"/>
    </location>
</feature>
<feature type="transmembrane region" description="Helical" evidence="1">
    <location>
        <begin position="91"/>
        <end position="112"/>
    </location>
</feature>
<name>A0A6J7ANL8_9ZZZZ</name>
<feature type="transmembrane region" description="Helical" evidence="1">
    <location>
        <begin position="118"/>
        <end position="137"/>
    </location>
</feature>
<dbReference type="EMBL" id="CAFABK010000096">
    <property type="protein sequence ID" value="CAB4834546.1"/>
    <property type="molecule type" value="Genomic_DNA"/>
</dbReference>
<keyword evidence="1" id="KW-1133">Transmembrane helix</keyword>
<evidence type="ECO:0000313" key="2">
    <source>
        <dbReference type="EMBL" id="CAB4834546.1"/>
    </source>
</evidence>
<dbReference type="AlphaFoldDB" id="A0A6J7ANL8"/>
<feature type="transmembrane region" description="Helical" evidence="1">
    <location>
        <begin position="144"/>
        <end position="163"/>
    </location>
</feature>
<accession>A0A6J7ANL8</accession>
<proteinExistence type="predicted"/>
<protein>
    <submittedName>
        <fullName evidence="2">Unannotated protein</fullName>
    </submittedName>
</protein>
<keyword evidence="1" id="KW-0472">Membrane</keyword>
<keyword evidence="1" id="KW-0812">Transmembrane</keyword>